<dbReference type="EMBL" id="UFVS01000001">
    <property type="protein sequence ID" value="SUX42815.1"/>
    <property type="molecule type" value="Genomic_DNA"/>
</dbReference>
<dbReference type="EMBL" id="FTMF01000001">
    <property type="protein sequence ID" value="SIP95334.1"/>
    <property type="molecule type" value="Genomic_DNA"/>
</dbReference>
<evidence type="ECO:0000313" key="2">
    <source>
        <dbReference type="EMBL" id="SIP95334.1"/>
    </source>
</evidence>
<keyword evidence="4" id="KW-1185">Reference proteome</keyword>
<gene>
    <name evidence="3" type="ORF">NCTC13560_01590</name>
    <name evidence="2" type="ORF">SAMN05421682_101460</name>
</gene>
<protein>
    <submittedName>
        <fullName evidence="3">GLPGLI family protein</fullName>
    </submittedName>
</protein>
<dbReference type="NCBIfam" id="TIGR01200">
    <property type="entry name" value="GLPGLI"/>
    <property type="match status" value="1"/>
</dbReference>
<sequence>MNFIKKNILSLIFLFFISISYSQNYAGDSLRGNFTYLLQSKPNKLDQDFVYKELFSLQISDQHAFFISEKLLEYDSVFAKEFNTSITKSGGDNIIDFRGKSFPKIQSDFVIIQTNDIIKYYSYVGISVLHYNTPVIKNWKLVNETQIINTLKCKKAEVNFKGRDWVAWYATEIPFPYGPFKFSGLPGLIVKISDNTGDYSFELIKSTSNFVMKGKIIKINKSRYVNSTLVTKQELKKANEVFRENLINSSESMGVVLTPEQKENLHQRKKQSEIEKKKYNPLELED</sequence>
<dbReference type="RefSeq" id="WP_174565087.1">
    <property type="nucleotide sequence ID" value="NZ_CP033929.1"/>
</dbReference>
<feature type="compositionally biased region" description="Basic and acidic residues" evidence="1">
    <location>
        <begin position="260"/>
        <end position="280"/>
    </location>
</feature>
<dbReference type="AlphaFoldDB" id="A0A381F8G0"/>
<proteinExistence type="predicted"/>
<accession>A0A381F8G0</accession>
<organism evidence="3 5">
    <name type="scientific">Chryseobacterium indoltheticum</name>
    <dbReference type="NCBI Taxonomy" id="254"/>
    <lineage>
        <taxon>Bacteria</taxon>
        <taxon>Pseudomonadati</taxon>
        <taxon>Bacteroidota</taxon>
        <taxon>Flavobacteriia</taxon>
        <taxon>Flavobacteriales</taxon>
        <taxon>Weeksellaceae</taxon>
        <taxon>Chryseobacterium group</taxon>
        <taxon>Chryseobacterium</taxon>
    </lineage>
</organism>
<dbReference type="GeneID" id="303673034"/>
<reference evidence="3 5" key="2">
    <citation type="submission" date="2018-06" db="EMBL/GenBank/DDBJ databases">
        <authorList>
            <consortium name="Pathogen Informatics"/>
            <person name="Doyle S."/>
        </authorList>
    </citation>
    <scope>NUCLEOTIDE SEQUENCE [LARGE SCALE GENOMIC DNA]</scope>
    <source>
        <strain evidence="3 5">NCTC13560</strain>
    </source>
</reference>
<dbReference type="InterPro" id="IPR005901">
    <property type="entry name" value="GLPGLI"/>
</dbReference>
<feature type="region of interest" description="Disordered" evidence="1">
    <location>
        <begin position="258"/>
        <end position="286"/>
    </location>
</feature>
<evidence type="ECO:0000313" key="5">
    <source>
        <dbReference type="Proteomes" id="UP000255231"/>
    </source>
</evidence>
<dbReference type="Pfam" id="PF09697">
    <property type="entry name" value="Porph_ging"/>
    <property type="match status" value="1"/>
</dbReference>
<evidence type="ECO:0000313" key="4">
    <source>
        <dbReference type="Proteomes" id="UP000185725"/>
    </source>
</evidence>
<name>A0A381F8G0_9FLAO</name>
<evidence type="ECO:0000313" key="3">
    <source>
        <dbReference type="EMBL" id="SUX42815.1"/>
    </source>
</evidence>
<dbReference type="Proteomes" id="UP000255231">
    <property type="component" value="Unassembled WGS sequence"/>
</dbReference>
<reference evidence="2 4" key="1">
    <citation type="submission" date="2017-01" db="EMBL/GenBank/DDBJ databases">
        <authorList>
            <person name="Varghese N."/>
            <person name="Submissions S."/>
        </authorList>
    </citation>
    <scope>NUCLEOTIDE SEQUENCE [LARGE SCALE GENOMIC DNA]</scope>
    <source>
        <strain evidence="2 4">ATCC 27950</strain>
    </source>
</reference>
<dbReference type="Proteomes" id="UP000185725">
    <property type="component" value="Unassembled WGS sequence"/>
</dbReference>
<evidence type="ECO:0000256" key="1">
    <source>
        <dbReference type="SAM" id="MobiDB-lite"/>
    </source>
</evidence>